<protein>
    <submittedName>
        <fullName evidence="7">Processive diacylglycerol beta-glucosyltransferase</fullName>
        <ecNumber evidence="7">2.4.1.-</ecNumber>
    </submittedName>
</protein>
<gene>
    <name evidence="7" type="primary">ugtP</name>
    <name evidence="7" type="ORF">ABG79_00577</name>
</gene>
<dbReference type="AlphaFoldDB" id="A0A0R3K362"/>
<dbReference type="PANTHER" id="PTHR43025:SF3">
    <property type="entry name" value="MONOGALACTOSYLDIACYLGLYCEROL SYNTHASE 1, CHLOROPLASTIC"/>
    <property type="match status" value="1"/>
</dbReference>
<dbReference type="Proteomes" id="UP000052015">
    <property type="component" value="Unassembled WGS sequence"/>
</dbReference>
<proteinExistence type="inferred from homology"/>
<dbReference type="GO" id="GO:0009247">
    <property type="term" value="P:glycolipid biosynthetic process"/>
    <property type="evidence" value="ECO:0007669"/>
    <property type="project" value="InterPro"/>
</dbReference>
<dbReference type="InterPro" id="IPR009695">
    <property type="entry name" value="Diacylglyc_glucosyltr_N"/>
</dbReference>
<dbReference type="EMBL" id="LKHP01000002">
    <property type="protein sequence ID" value="KRQ87772.1"/>
    <property type="molecule type" value="Genomic_DNA"/>
</dbReference>
<dbReference type="GO" id="GO:0016020">
    <property type="term" value="C:membrane"/>
    <property type="evidence" value="ECO:0007669"/>
    <property type="project" value="UniProtKB-SubCell"/>
</dbReference>
<evidence type="ECO:0000259" key="6">
    <source>
        <dbReference type="Pfam" id="PF06925"/>
    </source>
</evidence>
<dbReference type="EC" id="2.4.1.-" evidence="7"/>
<dbReference type="Gene3D" id="3.40.50.2000">
    <property type="entry name" value="Glycogen Phosphorylase B"/>
    <property type="match status" value="1"/>
</dbReference>
<evidence type="ECO:0000313" key="8">
    <source>
        <dbReference type="Proteomes" id="UP000052015"/>
    </source>
</evidence>
<dbReference type="Pfam" id="PF04101">
    <property type="entry name" value="Glyco_tran_28_C"/>
    <property type="match status" value="1"/>
</dbReference>
<evidence type="ECO:0000259" key="5">
    <source>
        <dbReference type="Pfam" id="PF04101"/>
    </source>
</evidence>
<dbReference type="STRING" id="908809.ABG79_00577"/>
<comment type="caution">
    <text evidence="7">The sequence shown here is derived from an EMBL/GenBank/DDBJ whole genome shotgun (WGS) entry which is preliminary data.</text>
</comment>
<dbReference type="GO" id="GO:0016758">
    <property type="term" value="F:hexosyltransferase activity"/>
    <property type="evidence" value="ECO:0007669"/>
    <property type="project" value="InterPro"/>
</dbReference>
<dbReference type="SUPFAM" id="SSF53756">
    <property type="entry name" value="UDP-Glycosyltransferase/glycogen phosphorylase"/>
    <property type="match status" value="1"/>
</dbReference>
<keyword evidence="8" id="KW-1185">Reference proteome</keyword>
<evidence type="ECO:0000256" key="2">
    <source>
        <dbReference type="ARBA" id="ARBA00006962"/>
    </source>
</evidence>
<sequence>MMKILALTVSAGKGHQKAAEALKKYYAENNPNIEFEIVDTLKYINPIVDKLIVGGYLKSLKKTPKLYGKLYYFSENEDAVSAISNLIHDIFSIKFKSLLEEINPDLVLCTHPFPIEIMSILKKKGKTEIKTAAILTDYAPHPFWFQDYIDAYIIPHEDFIDDLINLGVPSESIHPLGIPICNDFAQAIEKNKARDLLGLEDKTTILIMGGGLGIGNIKSVFESLIYSTLDIQIIAVAGYNARLKNQLLNLSNICNKKTKIFGYTDEINLLMSASDLIITKPGGLTITEALIKNLPMLLISPIPGQEEKNAEYLLNCGIAAYSKRPENITITLKQLLGSSKRLTHMKEMASEKAKPNAVEDIAKLLIDLSSR</sequence>
<evidence type="ECO:0000256" key="1">
    <source>
        <dbReference type="ARBA" id="ARBA00004370"/>
    </source>
</evidence>
<name>A0A0R3K362_CALMK</name>
<evidence type="ECO:0000256" key="3">
    <source>
        <dbReference type="ARBA" id="ARBA00022676"/>
    </source>
</evidence>
<keyword evidence="4 7" id="KW-0808">Transferase</keyword>
<reference evidence="7 8" key="1">
    <citation type="submission" date="2015-09" db="EMBL/GenBank/DDBJ databases">
        <title>Draft genome sequence of a Caloramator mitchellensis, a moderate thermophile from the Great Artesian Basin of Australia.</title>
        <authorList>
            <person name="Patel B.K."/>
        </authorList>
    </citation>
    <scope>NUCLEOTIDE SEQUENCE [LARGE SCALE GENOMIC DNA]</scope>
    <source>
        <strain evidence="7 8">VF08</strain>
    </source>
</reference>
<evidence type="ECO:0000256" key="4">
    <source>
        <dbReference type="ARBA" id="ARBA00022679"/>
    </source>
</evidence>
<accession>A0A0R3K362</accession>
<evidence type="ECO:0000313" key="7">
    <source>
        <dbReference type="EMBL" id="KRQ87772.1"/>
    </source>
</evidence>
<keyword evidence="3 7" id="KW-0328">Glycosyltransferase</keyword>
<dbReference type="InterPro" id="IPR007235">
    <property type="entry name" value="Glyco_trans_28_C"/>
</dbReference>
<feature type="domain" description="Glycosyl transferase family 28 C-terminal" evidence="5">
    <location>
        <begin position="204"/>
        <end position="360"/>
    </location>
</feature>
<dbReference type="InterPro" id="IPR050519">
    <property type="entry name" value="Glycosyltransf_28_UgtP"/>
</dbReference>
<organism evidence="7 8">
    <name type="scientific">Caloramator mitchellensis</name>
    <dbReference type="NCBI Taxonomy" id="908809"/>
    <lineage>
        <taxon>Bacteria</taxon>
        <taxon>Bacillati</taxon>
        <taxon>Bacillota</taxon>
        <taxon>Clostridia</taxon>
        <taxon>Eubacteriales</taxon>
        <taxon>Clostridiaceae</taxon>
        <taxon>Caloramator</taxon>
    </lineage>
</organism>
<dbReference type="PANTHER" id="PTHR43025">
    <property type="entry name" value="MONOGALACTOSYLDIACYLGLYCEROL SYNTHASE"/>
    <property type="match status" value="1"/>
</dbReference>
<dbReference type="Pfam" id="PF06925">
    <property type="entry name" value="MGDG_synth"/>
    <property type="match status" value="1"/>
</dbReference>
<comment type="similarity">
    <text evidence="2">Belongs to the glycosyltransferase 28 family.</text>
</comment>
<dbReference type="PATRIC" id="fig|908809.3.peg.579"/>
<comment type="subcellular location">
    <subcellularLocation>
        <location evidence="1">Membrane</location>
    </subcellularLocation>
</comment>
<feature type="domain" description="Diacylglycerol glucosyltransferase N-terminal" evidence="6">
    <location>
        <begin position="15"/>
        <end position="180"/>
    </location>
</feature>